<protein>
    <submittedName>
        <fullName evidence="1">Uncharacterized protein</fullName>
    </submittedName>
</protein>
<organism evidence="1 2">
    <name type="scientific">Halogeometricum borinquense (strain ATCC 700274 / DSM 11551 / JCM 10706 / KCTC 4070 / PR3)</name>
    <dbReference type="NCBI Taxonomy" id="469382"/>
    <lineage>
        <taxon>Archaea</taxon>
        <taxon>Methanobacteriati</taxon>
        <taxon>Methanobacteriota</taxon>
        <taxon>Stenosarchaea group</taxon>
        <taxon>Halobacteria</taxon>
        <taxon>Halobacteriales</taxon>
        <taxon>Haloferacaceae</taxon>
        <taxon>Halogeometricum</taxon>
    </lineage>
</organism>
<evidence type="ECO:0000313" key="2">
    <source>
        <dbReference type="Proteomes" id="UP000011585"/>
    </source>
</evidence>
<sequence length="86" mass="9133">MVSVAAGELLLGVLDGALQDVPEATLQANRLQSEVDELEEPAQRDAGGAVHPAIAHLLEDRATFVLGKLRQVVEVEDCVVDPFTDA</sequence>
<comment type="caution">
    <text evidence="1">The sequence shown here is derived from an EMBL/GenBank/DDBJ whole genome shotgun (WGS) entry which is preliminary data.</text>
</comment>
<proteinExistence type="predicted"/>
<name>L9UDW9_HALBP</name>
<accession>L9UDW9</accession>
<dbReference type="EMBL" id="AOHT01000054">
    <property type="protein sequence ID" value="ELY23054.1"/>
    <property type="molecule type" value="Genomic_DNA"/>
</dbReference>
<dbReference type="Proteomes" id="UP000011585">
    <property type="component" value="Unassembled WGS sequence"/>
</dbReference>
<reference evidence="1 2" key="1">
    <citation type="journal article" date="2014" name="PLoS Genet.">
        <title>Phylogenetically driven sequencing of extremely halophilic archaea reveals strategies for static and dynamic osmo-response.</title>
        <authorList>
            <person name="Becker E.A."/>
            <person name="Seitzer P.M."/>
            <person name="Tritt A."/>
            <person name="Larsen D."/>
            <person name="Krusor M."/>
            <person name="Yao A.I."/>
            <person name="Wu D."/>
            <person name="Madern D."/>
            <person name="Eisen J.A."/>
            <person name="Darling A.E."/>
            <person name="Facciotti M.T."/>
        </authorList>
    </citation>
    <scope>NUCLEOTIDE SEQUENCE [LARGE SCALE GENOMIC DNA]</scope>
    <source>
        <strain evidence="1 2">DSM 11551</strain>
    </source>
</reference>
<dbReference type="AlphaFoldDB" id="L9UDW9"/>
<evidence type="ECO:0000313" key="1">
    <source>
        <dbReference type="EMBL" id="ELY23054.1"/>
    </source>
</evidence>
<gene>
    <name evidence="1" type="ORF">C499_19570</name>
</gene>